<dbReference type="Gene3D" id="1.10.287.560">
    <property type="entry name" value="Histidine kinase CheA-like, homodimeric domain"/>
    <property type="match status" value="1"/>
</dbReference>
<dbReference type="PRINTS" id="PR00344">
    <property type="entry name" value="BCTRLSENSOR"/>
</dbReference>
<sequence length="774" mass="83960">MSGFDLADLIPLYLDETDEQIVGLGDLLLQLERSPADEKALREAFRLVHCIKGASSVMGFVQVKGLTHHLETFFEQLRAGGRALDRPSLDLFFRCLDALRDYHAELRAKGESGVDFSGLTALVIERLGLPAEDSGGGPLPEAAAPAPAPAPDARPEPSLESEQVVSLTLLFESGLRWPDMKAKLVLNRLSAKARVISTDPSIEQLEEAESLPEFTIKLAAECGIEELHALADVDGVSEIRIETGPRPDPAGPMNFTPEPAPALAPAPEPTDPTPVEPAPALATTLASPLPPKGEPQAEVVTGEKRPKVTETVRVDVDRLDQLMNLAGELVISKARFIEISRGLEELFRGSNAQLLASDTSDRLDSIARGLEGFQAYGDGSTERWASQFRRLRENFRDIQDELDIIRQGRERLNAMAEAIHHLARVSDGIQRGVLETRMVPIGPLFDRFHRVIRDLRLSSDKEVVLKIEGEMTELDKRMVDELADPLIHMVRNSVDHGLEPPDQRERVGKPRAGTVSLAASHRGNSIVITVSDDGRGIDGERVRRKAVSNGLLDEDESRRLNDHQLIQFIWHPGLSTAETVTDISGRGVGMDIVKSRIENLNGTVDVRSEPGQGTTFSIRLPLTLAILPVLLTRINGETFAIPLDHLDEIVEVGSDEVYRIHGKPAIGLRGRVISLLTLDDAFRPGEAPPACEGAEKAAKKLTVAVISNGEATAGLVVDDLIGMQEAVLKSLEKNFQPIPGLSGASILGNGRVSLILDIDAMIEMATSGTAQPVG</sequence>
<dbReference type="InterPro" id="IPR004105">
    <property type="entry name" value="CheA-like_dim"/>
</dbReference>
<dbReference type="RefSeq" id="WP_015243939.1">
    <property type="nucleotide sequence ID" value="NC_019892.1"/>
</dbReference>
<dbReference type="GO" id="GO:0006935">
    <property type="term" value="P:chemotaxis"/>
    <property type="evidence" value="ECO:0007669"/>
    <property type="project" value="UniProtKB-KW"/>
</dbReference>
<dbReference type="Gene3D" id="3.30.70.1110">
    <property type="entry name" value="Histidine kinase CheA-like, P2 response regulator-binding domain"/>
    <property type="match status" value="1"/>
</dbReference>
<keyword evidence="6" id="KW-0145">Chemotaxis</keyword>
<dbReference type="Proteomes" id="UP000010798">
    <property type="component" value="Chromosome"/>
</dbReference>
<dbReference type="SMART" id="SM00260">
    <property type="entry name" value="CheW"/>
    <property type="match status" value="1"/>
</dbReference>
<dbReference type="GO" id="GO:0005524">
    <property type="term" value="F:ATP binding"/>
    <property type="evidence" value="ECO:0007669"/>
    <property type="project" value="UniProtKB-KW"/>
</dbReference>
<evidence type="ECO:0000256" key="8">
    <source>
        <dbReference type="ARBA" id="ARBA00022679"/>
    </source>
</evidence>
<evidence type="ECO:0000256" key="10">
    <source>
        <dbReference type="ARBA" id="ARBA00022777"/>
    </source>
</evidence>
<dbReference type="Pfam" id="PF02518">
    <property type="entry name" value="HATPase_c"/>
    <property type="match status" value="1"/>
</dbReference>
<dbReference type="AlphaFoldDB" id="L0D5Q9"/>
<dbReference type="Pfam" id="PF02895">
    <property type="entry name" value="H-kinase_dim"/>
    <property type="match status" value="1"/>
</dbReference>
<dbReference type="Gene3D" id="3.30.565.10">
    <property type="entry name" value="Histidine kinase-like ATPase, C-terminal domain"/>
    <property type="match status" value="1"/>
</dbReference>
<evidence type="ECO:0000256" key="3">
    <source>
        <dbReference type="ARBA" id="ARBA00012438"/>
    </source>
</evidence>
<dbReference type="InterPro" id="IPR005467">
    <property type="entry name" value="His_kinase_dom"/>
</dbReference>
<evidence type="ECO:0000256" key="14">
    <source>
        <dbReference type="PROSITE-ProRule" id="PRU00110"/>
    </source>
</evidence>
<feature type="domain" description="CheW-like" evidence="17">
    <location>
        <begin position="626"/>
        <end position="767"/>
    </location>
</feature>
<dbReference type="SMART" id="SM00073">
    <property type="entry name" value="HPT"/>
    <property type="match status" value="1"/>
</dbReference>
<dbReference type="SUPFAM" id="SSF47226">
    <property type="entry name" value="Histidine-containing phosphotransfer domain, HPT domain"/>
    <property type="match status" value="1"/>
</dbReference>
<dbReference type="InterPro" id="IPR002545">
    <property type="entry name" value="CheW-lke_dom"/>
</dbReference>
<dbReference type="PROSITE" id="PS50109">
    <property type="entry name" value="HIS_KIN"/>
    <property type="match status" value="1"/>
</dbReference>
<comment type="function">
    <text evidence="13">Involved in the transmission of sensory signals from the chemoreceptors to the flagellar motors. CheA is autophosphorylated; it can transfer its phosphate group to either CheB or CheY.</text>
</comment>
<reference evidence="19 20" key="1">
    <citation type="submission" date="2012-02" db="EMBL/GenBank/DDBJ databases">
        <title>Complete sequence of chromosome of Singulisphaera acidiphila DSM 18658.</title>
        <authorList>
            <consortium name="US DOE Joint Genome Institute (JGI-PGF)"/>
            <person name="Lucas S."/>
            <person name="Copeland A."/>
            <person name="Lapidus A."/>
            <person name="Glavina del Rio T."/>
            <person name="Dalin E."/>
            <person name="Tice H."/>
            <person name="Bruce D."/>
            <person name="Goodwin L."/>
            <person name="Pitluck S."/>
            <person name="Peters L."/>
            <person name="Ovchinnikova G."/>
            <person name="Chertkov O."/>
            <person name="Kyrpides N."/>
            <person name="Mavromatis K."/>
            <person name="Ivanova N."/>
            <person name="Brettin T."/>
            <person name="Detter J.C."/>
            <person name="Han C."/>
            <person name="Larimer F."/>
            <person name="Land M."/>
            <person name="Hauser L."/>
            <person name="Markowitz V."/>
            <person name="Cheng J.-F."/>
            <person name="Hugenholtz P."/>
            <person name="Woyke T."/>
            <person name="Wu D."/>
            <person name="Tindall B."/>
            <person name="Pomrenke H."/>
            <person name="Brambilla E."/>
            <person name="Klenk H.-P."/>
            <person name="Eisen J.A."/>
        </authorList>
    </citation>
    <scope>NUCLEOTIDE SEQUENCE [LARGE SCALE GENOMIC DNA]</scope>
    <source>
        <strain evidence="20">ATCC BAA-1392 / DSM 18658 / VKM B-2454 / MOB10</strain>
    </source>
</reference>
<dbReference type="GO" id="GO:0000155">
    <property type="term" value="F:phosphorelay sensor kinase activity"/>
    <property type="evidence" value="ECO:0007669"/>
    <property type="project" value="InterPro"/>
</dbReference>
<dbReference type="GO" id="GO:0005737">
    <property type="term" value="C:cytoplasm"/>
    <property type="evidence" value="ECO:0007669"/>
    <property type="project" value="UniProtKB-SubCell"/>
</dbReference>
<dbReference type="InterPro" id="IPR003594">
    <property type="entry name" value="HATPase_dom"/>
</dbReference>
<feature type="compositionally biased region" description="Pro residues" evidence="15">
    <location>
        <begin position="258"/>
        <end position="277"/>
    </location>
</feature>
<dbReference type="EMBL" id="CP003364">
    <property type="protein sequence ID" value="AGA24754.1"/>
    <property type="molecule type" value="Genomic_DNA"/>
</dbReference>
<dbReference type="InterPro" id="IPR037052">
    <property type="entry name" value="CheA-like_P2_sf"/>
</dbReference>
<feature type="region of interest" description="Disordered" evidence="15">
    <location>
        <begin position="134"/>
        <end position="159"/>
    </location>
</feature>
<feature type="region of interest" description="Disordered" evidence="15">
    <location>
        <begin position="242"/>
        <end position="279"/>
    </location>
</feature>
<organism evidence="19 20">
    <name type="scientific">Singulisphaera acidiphila (strain ATCC BAA-1392 / DSM 18658 / VKM B-2454 / MOB10)</name>
    <dbReference type="NCBI Taxonomy" id="886293"/>
    <lineage>
        <taxon>Bacteria</taxon>
        <taxon>Pseudomonadati</taxon>
        <taxon>Planctomycetota</taxon>
        <taxon>Planctomycetia</taxon>
        <taxon>Isosphaerales</taxon>
        <taxon>Isosphaeraceae</taxon>
        <taxon>Singulisphaera</taxon>
    </lineage>
</organism>
<dbReference type="SUPFAM" id="SSF55052">
    <property type="entry name" value="CheY-binding domain of CheA"/>
    <property type="match status" value="1"/>
</dbReference>
<dbReference type="STRING" id="886293.Sinac_0308"/>
<dbReference type="FunFam" id="3.30.565.10:FF:000016">
    <property type="entry name" value="Chemotaxis protein CheA, putative"/>
    <property type="match status" value="1"/>
</dbReference>
<evidence type="ECO:0000313" key="19">
    <source>
        <dbReference type="EMBL" id="AGA24754.1"/>
    </source>
</evidence>
<dbReference type="CDD" id="cd00088">
    <property type="entry name" value="HPT"/>
    <property type="match status" value="1"/>
</dbReference>
<feature type="modified residue" description="Phosphohistidine" evidence="14">
    <location>
        <position position="49"/>
    </location>
</feature>
<keyword evidence="8" id="KW-0808">Transferase</keyword>
<dbReference type="InterPro" id="IPR035891">
    <property type="entry name" value="CheY-binding_CheA"/>
</dbReference>
<dbReference type="CDD" id="cd00731">
    <property type="entry name" value="CheA_reg"/>
    <property type="match status" value="1"/>
</dbReference>
<evidence type="ECO:0000259" key="18">
    <source>
        <dbReference type="PROSITE" id="PS50894"/>
    </source>
</evidence>
<dbReference type="eggNOG" id="COG2198">
    <property type="taxonomic scope" value="Bacteria"/>
</dbReference>
<evidence type="ECO:0000256" key="2">
    <source>
        <dbReference type="ARBA" id="ARBA00004496"/>
    </source>
</evidence>
<accession>L0D5Q9</accession>
<dbReference type="InterPro" id="IPR051315">
    <property type="entry name" value="Bact_Chemotaxis_CheA"/>
</dbReference>
<dbReference type="InterPro" id="IPR037006">
    <property type="entry name" value="CheA-like_homodim_sf"/>
</dbReference>
<dbReference type="PROSITE" id="PS50851">
    <property type="entry name" value="CHEW"/>
    <property type="match status" value="1"/>
</dbReference>
<dbReference type="SMART" id="SM00387">
    <property type="entry name" value="HATPase_c"/>
    <property type="match status" value="1"/>
</dbReference>
<evidence type="ECO:0000256" key="13">
    <source>
        <dbReference type="ARBA" id="ARBA00035100"/>
    </source>
</evidence>
<proteinExistence type="predicted"/>
<keyword evidence="12" id="KW-0902">Two-component regulatory system</keyword>
<dbReference type="CDD" id="cd16916">
    <property type="entry name" value="HATPase_CheA-like"/>
    <property type="match status" value="1"/>
</dbReference>
<keyword evidence="7 14" id="KW-0597">Phosphoprotein</keyword>
<keyword evidence="5" id="KW-0963">Cytoplasm</keyword>
<feature type="domain" description="Histidine kinase" evidence="16">
    <location>
        <begin position="402"/>
        <end position="624"/>
    </location>
</feature>
<dbReference type="HOGENOM" id="CLU_000650_3_6_0"/>
<keyword evidence="20" id="KW-1185">Reference proteome</keyword>
<name>L0D5Q9_SINAD</name>
<evidence type="ECO:0000256" key="6">
    <source>
        <dbReference type="ARBA" id="ARBA00022500"/>
    </source>
</evidence>
<keyword evidence="11" id="KW-0067">ATP-binding</keyword>
<evidence type="ECO:0000256" key="15">
    <source>
        <dbReference type="SAM" id="MobiDB-lite"/>
    </source>
</evidence>
<evidence type="ECO:0000259" key="17">
    <source>
        <dbReference type="PROSITE" id="PS50851"/>
    </source>
</evidence>
<dbReference type="SUPFAM" id="SSF55874">
    <property type="entry name" value="ATPase domain of HSP90 chaperone/DNA topoisomerase II/histidine kinase"/>
    <property type="match status" value="1"/>
</dbReference>
<keyword evidence="10 19" id="KW-0418">Kinase</keyword>
<dbReference type="EC" id="2.7.13.3" evidence="3"/>
<evidence type="ECO:0000313" key="20">
    <source>
        <dbReference type="Proteomes" id="UP000010798"/>
    </source>
</evidence>
<dbReference type="Gene3D" id="2.30.30.40">
    <property type="entry name" value="SH3 Domains"/>
    <property type="match status" value="1"/>
</dbReference>
<keyword evidence="9" id="KW-0547">Nucleotide-binding</keyword>
<evidence type="ECO:0000256" key="7">
    <source>
        <dbReference type="ARBA" id="ARBA00022553"/>
    </source>
</evidence>
<dbReference type="PROSITE" id="PS50894">
    <property type="entry name" value="HPT"/>
    <property type="match status" value="1"/>
</dbReference>
<evidence type="ECO:0000256" key="5">
    <source>
        <dbReference type="ARBA" id="ARBA00022490"/>
    </source>
</evidence>
<evidence type="ECO:0000259" key="16">
    <source>
        <dbReference type="PROSITE" id="PS50109"/>
    </source>
</evidence>
<dbReference type="KEGG" id="saci:Sinac_0308"/>
<dbReference type="InterPro" id="IPR008207">
    <property type="entry name" value="Sig_transdc_His_kin_Hpt_dom"/>
</dbReference>
<evidence type="ECO:0000256" key="9">
    <source>
        <dbReference type="ARBA" id="ARBA00022741"/>
    </source>
</evidence>
<dbReference type="Pfam" id="PF01627">
    <property type="entry name" value="Hpt"/>
    <property type="match status" value="1"/>
</dbReference>
<gene>
    <name evidence="19" type="ordered locus">Sinac_0308</name>
</gene>
<comment type="subcellular location">
    <subcellularLocation>
        <location evidence="2">Cytoplasm</location>
    </subcellularLocation>
</comment>
<dbReference type="InterPro" id="IPR036641">
    <property type="entry name" value="HPT_dom_sf"/>
</dbReference>
<dbReference type="Pfam" id="PF01584">
    <property type="entry name" value="CheW"/>
    <property type="match status" value="1"/>
</dbReference>
<dbReference type="InterPro" id="IPR036890">
    <property type="entry name" value="HATPase_C_sf"/>
</dbReference>
<evidence type="ECO:0000256" key="11">
    <source>
        <dbReference type="ARBA" id="ARBA00022840"/>
    </source>
</evidence>
<evidence type="ECO:0000256" key="1">
    <source>
        <dbReference type="ARBA" id="ARBA00000085"/>
    </source>
</evidence>
<dbReference type="PANTHER" id="PTHR43395:SF10">
    <property type="entry name" value="CHEMOTAXIS PROTEIN CHEA"/>
    <property type="match status" value="1"/>
</dbReference>
<dbReference type="InterPro" id="IPR004358">
    <property type="entry name" value="Sig_transdc_His_kin-like_C"/>
</dbReference>
<dbReference type="SUPFAM" id="SSF47384">
    <property type="entry name" value="Homodimeric domain of signal transducing histidine kinase"/>
    <property type="match status" value="1"/>
</dbReference>
<dbReference type="SMART" id="SM01231">
    <property type="entry name" value="H-kinase_dim"/>
    <property type="match status" value="1"/>
</dbReference>
<dbReference type="OrthoDB" id="9803176at2"/>
<dbReference type="InterPro" id="IPR036061">
    <property type="entry name" value="CheW-like_dom_sf"/>
</dbReference>
<protein>
    <recommendedName>
        <fullName evidence="4">Chemotaxis protein CheA</fullName>
        <ecNumber evidence="3">2.7.13.3</ecNumber>
    </recommendedName>
</protein>
<dbReference type="SUPFAM" id="SSF50341">
    <property type="entry name" value="CheW-like"/>
    <property type="match status" value="1"/>
</dbReference>
<evidence type="ECO:0000256" key="4">
    <source>
        <dbReference type="ARBA" id="ARBA00021495"/>
    </source>
</evidence>
<feature type="domain" description="HPt" evidence="18">
    <location>
        <begin position="2"/>
        <end position="109"/>
    </location>
</feature>
<dbReference type="Gene3D" id="1.20.120.160">
    <property type="entry name" value="HPT domain"/>
    <property type="match status" value="1"/>
</dbReference>
<comment type="catalytic activity">
    <reaction evidence="1">
        <text>ATP + protein L-histidine = ADP + protein N-phospho-L-histidine.</text>
        <dbReference type="EC" id="2.7.13.3"/>
    </reaction>
</comment>
<dbReference type="InterPro" id="IPR036097">
    <property type="entry name" value="HisK_dim/P_sf"/>
</dbReference>
<dbReference type="eggNOG" id="COG0643">
    <property type="taxonomic scope" value="Bacteria"/>
</dbReference>
<dbReference type="PANTHER" id="PTHR43395">
    <property type="entry name" value="SENSOR HISTIDINE KINASE CHEA"/>
    <property type="match status" value="1"/>
</dbReference>
<evidence type="ECO:0000256" key="12">
    <source>
        <dbReference type="ARBA" id="ARBA00023012"/>
    </source>
</evidence>